<keyword evidence="1" id="KW-0805">Transcription regulation</keyword>
<protein>
    <submittedName>
        <fullName evidence="5">Transcriptional regulator AraC family</fullName>
    </submittedName>
</protein>
<evidence type="ECO:0000256" key="3">
    <source>
        <dbReference type="ARBA" id="ARBA00023163"/>
    </source>
</evidence>
<evidence type="ECO:0000259" key="4">
    <source>
        <dbReference type="PROSITE" id="PS01124"/>
    </source>
</evidence>
<dbReference type="PROSITE" id="PS01124">
    <property type="entry name" value="HTH_ARAC_FAMILY_2"/>
    <property type="match status" value="1"/>
</dbReference>
<dbReference type="SUPFAM" id="SSF46689">
    <property type="entry name" value="Homeodomain-like"/>
    <property type="match status" value="1"/>
</dbReference>
<dbReference type="SMART" id="SM00342">
    <property type="entry name" value="HTH_ARAC"/>
    <property type="match status" value="1"/>
</dbReference>
<evidence type="ECO:0000313" key="5">
    <source>
        <dbReference type="EMBL" id="GAL29590.1"/>
    </source>
</evidence>
<dbReference type="InterPro" id="IPR018060">
    <property type="entry name" value="HTH_AraC"/>
</dbReference>
<evidence type="ECO:0000256" key="1">
    <source>
        <dbReference type="ARBA" id="ARBA00023015"/>
    </source>
</evidence>
<dbReference type="EMBL" id="BBMS01000068">
    <property type="protein sequence ID" value="GAL29590.1"/>
    <property type="molecule type" value="Genomic_DNA"/>
</dbReference>
<keyword evidence="3" id="KW-0804">Transcription</keyword>
<feature type="domain" description="HTH araC/xylS-type" evidence="4">
    <location>
        <begin position="205"/>
        <end position="288"/>
    </location>
</feature>
<dbReference type="PANTHER" id="PTHR46796">
    <property type="entry name" value="HTH-TYPE TRANSCRIPTIONAL ACTIVATOR RHAS-RELATED"/>
    <property type="match status" value="1"/>
</dbReference>
<dbReference type="InterPro" id="IPR050204">
    <property type="entry name" value="AraC_XylS_family_regulators"/>
</dbReference>
<organism evidence="5 6">
    <name type="scientific">Vibrio variabilis</name>
    <dbReference type="NCBI Taxonomy" id="990271"/>
    <lineage>
        <taxon>Bacteria</taxon>
        <taxon>Pseudomonadati</taxon>
        <taxon>Pseudomonadota</taxon>
        <taxon>Gammaproteobacteria</taxon>
        <taxon>Vibrionales</taxon>
        <taxon>Vibrionaceae</taxon>
        <taxon>Vibrio</taxon>
    </lineage>
</organism>
<evidence type="ECO:0000313" key="6">
    <source>
        <dbReference type="Proteomes" id="UP000029223"/>
    </source>
</evidence>
<accession>A0ABQ0JLF6</accession>
<gene>
    <name evidence="5" type="ORF">JCM19239_2707</name>
</gene>
<dbReference type="Pfam" id="PF12833">
    <property type="entry name" value="HTH_18"/>
    <property type="match status" value="1"/>
</dbReference>
<dbReference type="InterPro" id="IPR009057">
    <property type="entry name" value="Homeodomain-like_sf"/>
</dbReference>
<keyword evidence="6" id="KW-1185">Reference proteome</keyword>
<keyword evidence="2" id="KW-0238">DNA-binding</keyword>
<dbReference type="Gene3D" id="1.10.10.60">
    <property type="entry name" value="Homeodomain-like"/>
    <property type="match status" value="1"/>
</dbReference>
<proteinExistence type="predicted"/>
<sequence length="288" mass="32637">MDDICKFAPELCIRPSNDANQQADDLFNWAQAYDQITDGAYHGRIVERRFSMVHVFREESNRGLRQDCQVTKGGLWLGLSATDKSLYLNHHQQDADDMLLRAGGLDFELVTPEDFSIYGVVLDEQALGSILDQLDVETESLAMLSQVVSTSHAHQLKTYLSILLSNQPVGWSCHTHESLLLDFVADVLDSSCVNKDSMEPLFHRAKVMRRVKQTLGSSDWSHPMTINELCRAVHVSRRTLQNTFHSCCGMSPHQFLLRVRLNQARRALLNNDGEQSVYEIAFNHGFIT</sequence>
<dbReference type="PANTHER" id="PTHR46796:SF12">
    <property type="entry name" value="HTH-TYPE DNA-BINDING TRANSCRIPTIONAL ACTIVATOR EUTR"/>
    <property type="match status" value="1"/>
</dbReference>
<name>A0ABQ0JLF6_9VIBR</name>
<evidence type="ECO:0000256" key="2">
    <source>
        <dbReference type="ARBA" id="ARBA00023125"/>
    </source>
</evidence>
<comment type="caution">
    <text evidence="5">The sequence shown here is derived from an EMBL/GenBank/DDBJ whole genome shotgun (WGS) entry which is preliminary data.</text>
</comment>
<reference evidence="6" key="2">
    <citation type="submission" date="2014-09" db="EMBL/GenBank/DDBJ databases">
        <authorList>
            <consortium name="NBRP consortium"/>
            <person name="Sawabe T."/>
            <person name="Meirelles P."/>
            <person name="Nakanishi M."/>
            <person name="Sayaka M."/>
            <person name="Hattori M."/>
            <person name="Ohkuma M."/>
        </authorList>
    </citation>
    <scope>NUCLEOTIDE SEQUENCE [LARGE SCALE GENOMIC DNA]</scope>
    <source>
        <strain evidence="6">JCM 19239</strain>
    </source>
</reference>
<reference evidence="6" key="1">
    <citation type="submission" date="2014-09" db="EMBL/GenBank/DDBJ databases">
        <title>Vibrio variabilis JCM 19239. (C206) whole genome shotgun sequence.</title>
        <authorList>
            <person name="Sawabe T."/>
            <person name="Meirelles P."/>
            <person name="Nakanishi M."/>
            <person name="Sayaka M."/>
            <person name="Hattori M."/>
            <person name="Ohkuma M."/>
        </authorList>
    </citation>
    <scope>NUCLEOTIDE SEQUENCE [LARGE SCALE GENOMIC DNA]</scope>
    <source>
        <strain evidence="6">JCM 19239</strain>
    </source>
</reference>
<dbReference type="Proteomes" id="UP000029223">
    <property type="component" value="Unassembled WGS sequence"/>
</dbReference>